<gene>
    <name evidence="2" type="ORF">EZS28_032074</name>
</gene>
<dbReference type="AlphaFoldDB" id="A0A5J4UQU9"/>
<accession>A0A5J4UQU9</accession>
<feature type="compositionally biased region" description="Polar residues" evidence="1">
    <location>
        <begin position="181"/>
        <end position="200"/>
    </location>
</feature>
<dbReference type="EMBL" id="SNRW01013628">
    <property type="protein sequence ID" value="KAA6372401.1"/>
    <property type="molecule type" value="Genomic_DNA"/>
</dbReference>
<proteinExistence type="predicted"/>
<feature type="compositionally biased region" description="Low complexity" evidence="1">
    <location>
        <begin position="165"/>
        <end position="180"/>
    </location>
</feature>
<reference evidence="2 3" key="1">
    <citation type="submission" date="2019-03" db="EMBL/GenBank/DDBJ databases">
        <title>Single cell metagenomics reveals metabolic interactions within the superorganism composed of flagellate Streblomastix strix and complex community of Bacteroidetes bacteria on its surface.</title>
        <authorList>
            <person name="Treitli S.C."/>
            <person name="Kolisko M."/>
            <person name="Husnik F."/>
            <person name="Keeling P."/>
            <person name="Hampl V."/>
        </authorList>
    </citation>
    <scope>NUCLEOTIDE SEQUENCE [LARGE SCALE GENOMIC DNA]</scope>
    <source>
        <strain evidence="2">ST1C</strain>
    </source>
</reference>
<comment type="caution">
    <text evidence="2">The sequence shown here is derived from an EMBL/GenBank/DDBJ whole genome shotgun (WGS) entry which is preliminary data.</text>
</comment>
<evidence type="ECO:0000313" key="3">
    <source>
        <dbReference type="Proteomes" id="UP000324800"/>
    </source>
</evidence>
<evidence type="ECO:0000313" key="2">
    <source>
        <dbReference type="EMBL" id="KAA6372401.1"/>
    </source>
</evidence>
<sequence>MIKERINLEKKYETEKVDELRKIKLQQEEEDAKMNNGNNNKDKVNSTIDNVKVNQVVQQPNQYITNSIPEIKSKQDVLHENQRMALIALEKRKQEDEELKKKQWEEKHGKKNDEYIHFNFNYDNYDEGFPEDDEDEQDNSNTQDRSGFTKSLDANSLFIHLETSSLSGSIQGSSSIDSQLGYSQYTNGQSQDDDQYTSYYTKPLGRGKVINPQVKAQQGRGKPKAIMNPITPKRQAMPKAPNTPGMRKYMSEPKWK</sequence>
<feature type="region of interest" description="Disordered" evidence="1">
    <location>
        <begin position="165"/>
        <end position="256"/>
    </location>
</feature>
<feature type="region of interest" description="Disordered" evidence="1">
    <location>
        <begin position="121"/>
        <end position="148"/>
    </location>
</feature>
<feature type="compositionally biased region" description="Polar residues" evidence="1">
    <location>
        <begin position="139"/>
        <end position="148"/>
    </location>
</feature>
<organism evidence="2 3">
    <name type="scientific">Streblomastix strix</name>
    <dbReference type="NCBI Taxonomy" id="222440"/>
    <lineage>
        <taxon>Eukaryota</taxon>
        <taxon>Metamonada</taxon>
        <taxon>Preaxostyla</taxon>
        <taxon>Oxymonadida</taxon>
        <taxon>Streblomastigidae</taxon>
        <taxon>Streblomastix</taxon>
    </lineage>
</organism>
<name>A0A5J4UQU9_9EUKA</name>
<feature type="compositionally biased region" description="Acidic residues" evidence="1">
    <location>
        <begin position="124"/>
        <end position="138"/>
    </location>
</feature>
<dbReference type="Proteomes" id="UP000324800">
    <property type="component" value="Unassembled WGS sequence"/>
</dbReference>
<evidence type="ECO:0000256" key="1">
    <source>
        <dbReference type="SAM" id="MobiDB-lite"/>
    </source>
</evidence>
<protein>
    <submittedName>
        <fullName evidence="2">Uncharacterized protein</fullName>
    </submittedName>
</protein>